<feature type="transmembrane region" description="Helical" evidence="5">
    <location>
        <begin position="446"/>
        <end position="464"/>
    </location>
</feature>
<evidence type="ECO:0000259" key="6">
    <source>
        <dbReference type="Pfam" id="PF04932"/>
    </source>
</evidence>
<dbReference type="OrthoDB" id="783093at2"/>
<keyword evidence="8" id="KW-1185">Reference proteome</keyword>
<dbReference type="RefSeq" id="WP_130542915.1">
    <property type="nucleotide sequence ID" value="NZ_CP042431.1"/>
</dbReference>
<evidence type="ECO:0000256" key="4">
    <source>
        <dbReference type="ARBA" id="ARBA00023136"/>
    </source>
</evidence>
<keyword evidence="3 5" id="KW-1133">Transmembrane helix</keyword>
<feature type="transmembrane region" description="Helical" evidence="5">
    <location>
        <begin position="30"/>
        <end position="49"/>
    </location>
</feature>
<keyword evidence="4 5" id="KW-0472">Membrane</keyword>
<proteinExistence type="predicted"/>
<feature type="transmembrane region" description="Helical" evidence="5">
    <location>
        <begin position="299"/>
        <end position="315"/>
    </location>
</feature>
<feature type="transmembrane region" description="Helical" evidence="5">
    <location>
        <begin position="417"/>
        <end position="434"/>
    </location>
</feature>
<evidence type="ECO:0000313" key="8">
    <source>
        <dbReference type="Proteomes" id="UP000293874"/>
    </source>
</evidence>
<evidence type="ECO:0000313" key="7">
    <source>
        <dbReference type="EMBL" id="RZS72506.1"/>
    </source>
</evidence>
<feature type="transmembrane region" description="Helical" evidence="5">
    <location>
        <begin position="277"/>
        <end position="293"/>
    </location>
</feature>
<organism evidence="7 8">
    <name type="scientific">Pseudobacter ginsenosidimutans</name>
    <dbReference type="NCBI Taxonomy" id="661488"/>
    <lineage>
        <taxon>Bacteria</taxon>
        <taxon>Pseudomonadati</taxon>
        <taxon>Bacteroidota</taxon>
        <taxon>Chitinophagia</taxon>
        <taxon>Chitinophagales</taxon>
        <taxon>Chitinophagaceae</taxon>
        <taxon>Pseudobacter</taxon>
    </lineage>
</organism>
<dbReference type="PANTHER" id="PTHR37422">
    <property type="entry name" value="TEICHURONIC ACID BIOSYNTHESIS PROTEIN TUAE"/>
    <property type="match status" value="1"/>
</dbReference>
<protein>
    <recommendedName>
        <fullName evidence="6">O-antigen ligase-related domain-containing protein</fullName>
    </recommendedName>
</protein>
<feature type="transmembrane region" description="Helical" evidence="5">
    <location>
        <begin position="101"/>
        <end position="120"/>
    </location>
</feature>
<accession>A0A4Q7MUD4</accession>
<feature type="transmembrane region" description="Helical" evidence="5">
    <location>
        <begin position="170"/>
        <end position="186"/>
    </location>
</feature>
<feature type="transmembrane region" description="Helical" evidence="5">
    <location>
        <begin position="132"/>
        <end position="150"/>
    </location>
</feature>
<keyword evidence="2 5" id="KW-0812">Transmembrane</keyword>
<dbReference type="GO" id="GO:0016020">
    <property type="term" value="C:membrane"/>
    <property type="evidence" value="ECO:0007669"/>
    <property type="project" value="UniProtKB-SubCell"/>
</dbReference>
<feature type="transmembrane region" description="Helical" evidence="5">
    <location>
        <begin position="56"/>
        <end position="81"/>
    </location>
</feature>
<sequence length="505" mass="57280">MEKNLFNRTKGALTETLRYHLVTKKLNTPLGFGLMGLVAILMSYITVVVDIKLSVMIVGLLGVLLLCGLCIVYPLFGFYAAYATTLFMMMPARLSNSATPIPTGLIPEYLAYLAMLGVLTKQQLRKEINTKFWTNAISVWMLVLVGFYIIQLGNPSGKSVFGWFNFFRKQVSFVAFFYISYCFLNSRKMIVQFTWFWVVLSTINALHACQQQWLGFAHYEQVWLMADEKRYALFVNFGFIRRFGLLSDPAAAGILYSCSCVMMIVLALRATKTWQKVLFWVLTAIHFMASSYTGTRTGTLMIVAGMVFYVVLNLYEKKTMLFAGVFGFMIIGLLVAPIYDNMIINRLRSTFEGSKDPSAMARDMNRKIVQPYAYRHPIGGGLNSSGNMGQFYHPGHPMSIIPPDSGFMQTMMEQGPIGLGLLLLFYFAILRTGIRSYYRLRDPELKALHLCHFVSIFTLMVAQFSQLAIGQYPSVLYFYSVLALLIKMPQYDDNAYPSQTAEEKT</sequence>
<dbReference type="Proteomes" id="UP000293874">
    <property type="component" value="Unassembled WGS sequence"/>
</dbReference>
<dbReference type="Pfam" id="PF04932">
    <property type="entry name" value="Wzy_C"/>
    <property type="match status" value="1"/>
</dbReference>
<evidence type="ECO:0000256" key="3">
    <source>
        <dbReference type="ARBA" id="ARBA00022989"/>
    </source>
</evidence>
<feature type="domain" description="O-antigen ligase-related" evidence="6">
    <location>
        <begin position="292"/>
        <end position="422"/>
    </location>
</feature>
<comment type="subcellular location">
    <subcellularLocation>
        <location evidence="1">Membrane</location>
        <topology evidence="1">Multi-pass membrane protein</topology>
    </subcellularLocation>
</comment>
<comment type="caution">
    <text evidence="7">The sequence shown here is derived from an EMBL/GenBank/DDBJ whole genome shotgun (WGS) entry which is preliminary data.</text>
</comment>
<evidence type="ECO:0000256" key="1">
    <source>
        <dbReference type="ARBA" id="ARBA00004141"/>
    </source>
</evidence>
<evidence type="ECO:0000256" key="2">
    <source>
        <dbReference type="ARBA" id="ARBA00022692"/>
    </source>
</evidence>
<name>A0A4Q7MUD4_9BACT</name>
<feature type="transmembrane region" description="Helical" evidence="5">
    <location>
        <begin position="250"/>
        <end position="270"/>
    </location>
</feature>
<dbReference type="AlphaFoldDB" id="A0A4Q7MUD4"/>
<feature type="transmembrane region" description="Helical" evidence="5">
    <location>
        <begin position="320"/>
        <end position="339"/>
    </location>
</feature>
<dbReference type="InterPro" id="IPR007016">
    <property type="entry name" value="O-antigen_ligase-rel_domated"/>
</dbReference>
<gene>
    <name evidence="7" type="ORF">EV199_4427</name>
</gene>
<reference evidence="7 8" key="1">
    <citation type="submission" date="2019-02" db="EMBL/GenBank/DDBJ databases">
        <title>Genomic Encyclopedia of Type Strains, Phase IV (KMG-IV): sequencing the most valuable type-strain genomes for metagenomic binning, comparative biology and taxonomic classification.</title>
        <authorList>
            <person name="Goeker M."/>
        </authorList>
    </citation>
    <scope>NUCLEOTIDE SEQUENCE [LARGE SCALE GENOMIC DNA]</scope>
    <source>
        <strain evidence="7 8">DSM 18116</strain>
    </source>
</reference>
<dbReference type="EMBL" id="SGXA01000002">
    <property type="protein sequence ID" value="RZS72506.1"/>
    <property type="molecule type" value="Genomic_DNA"/>
</dbReference>
<feature type="transmembrane region" description="Helical" evidence="5">
    <location>
        <begin position="193"/>
        <end position="214"/>
    </location>
</feature>
<evidence type="ECO:0000256" key="5">
    <source>
        <dbReference type="SAM" id="Phobius"/>
    </source>
</evidence>
<dbReference type="InterPro" id="IPR051533">
    <property type="entry name" value="WaaL-like"/>
</dbReference>
<dbReference type="PANTHER" id="PTHR37422:SF23">
    <property type="entry name" value="TEICHURONIC ACID BIOSYNTHESIS PROTEIN TUAE"/>
    <property type="match status" value="1"/>
</dbReference>